<keyword evidence="3" id="KW-1185">Reference proteome</keyword>
<protein>
    <submittedName>
        <fullName evidence="2">Uncharacterized protein</fullName>
    </submittedName>
</protein>
<feature type="region of interest" description="Disordered" evidence="1">
    <location>
        <begin position="348"/>
        <end position="388"/>
    </location>
</feature>
<organism evidence="2 3">
    <name type="scientific">Paludisphaera mucosa</name>
    <dbReference type="NCBI Taxonomy" id="3030827"/>
    <lineage>
        <taxon>Bacteria</taxon>
        <taxon>Pseudomonadati</taxon>
        <taxon>Planctomycetota</taxon>
        <taxon>Planctomycetia</taxon>
        <taxon>Isosphaerales</taxon>
        <taxon>Isosphaeraceae</taxon>
        <taxon>Paludisphaera</taxon>
    </lineage>
</organism>
<evidence type="ECO:0000256" key="1">
    <source>
        <dbReference type="SAM" id="MobiDB-lite"/>
    </source>
</evidence>
<gene>
    <name evidence="2" type="ORF">PZE19_17905</name>
</gene>
<feature type="compositionally biased region" description="Pro residues" evidence="1">
    <location>
        <begin position="150"/>
        <end position="162"/>
    </location>
</feature>
<feature type="region of interest" description="Disordered" evidence="1">
    <location>
        <begin position="139"/>
        <end position="162"/>
    </location>
</feature>
<proteinExistence type="predicted"/>
<evidence type="ECO:0000313" key="3">
    <source>
        <dbReference type="Proteomes" id="UP001216907"/>
    </source>
</evidence>
<feature type="region of interest" description="Disordered" evidence="1">
    <location>
        <begin position="274"/>
        <end position="299"/>
    </location>
</feature>
<feature type="compositionally biased region" description="Polar residues" evidence="1">
    <location>
        <begin position="351"/>
        <end position="360"/>
    </location>
</feature>
<feature type="compositionally biased region" description="Low complexity" evidence="1">
    <location>
        <begin position="74"/>
        <end position="85"/>
    </location>
</feature>
<dbReference type="EMBL" id="JARRAG010000002">
    <property type="protein sequence ID" value="MDG3005666.1"/>
    <property type="molecule type" value="Genomic_DNA"/>
</dbReference>
<accession>A0ABT6FDU0</accession>
<reference evidence="2 3" key="1">
    <citation type="submission" date="2023-03" db="EMBL/GenBank/DDBJ databases">
        <title>Paludisphaera mucosa sp. nov. a novel planctomycete from northern fen.</title>
        <authorList>
            <person name="Ivanova A."/>
        </authorList>
    </citation>
    <scope>NUCLEOTIDE SEQUENCE [LARGE SCALE GENOMIC DNA]</scope>
    <source>
        <strain evidence="2 3">Pla2</strain>
    </source>
</reference>
<dbReference type="RefSeq" id="WP_277861997.1">
    <property type="nucleotide sequence ID" value="NZ_JARRAG010000002.1"/>
</dbReference>
<feature type="compositionally biased region" description="Basic and acidic residues" evidence="1">
    <location>
        <begin position="366"/>
        <end position="377"/>
    </location>
</feature>
<sequence>MLLNADAEAFQPPMQGFLFLPKPPPADVAAMIAARFAEAGRTSAPEEVTGPSPPDATTGVSASAPLLLTRPPDDGSWAGSDADASFPRPPSAFGPLAFATQSWSSKVGIRLEDQAGNTRSSEDGPGFDALGELQFAPASTTSAASDPATLPAPPNTFGPPSPEELAALPKIPWTANYTYDGTLAVDRDSTSFRIPVGPTTQMLTLAVRSDRAGESFVPRIDQMYLIGPRGEVLAALNGVSFLSNATGQSFYIELHGAPTGGQLVVRLVPSTGDSGTYLGDDSDSTGEDAGGGGGDVPTWDATAFHIDVQRSDASPKAVSPQGSSSTGTSYVITLPVVWGDAWTGVSVATPGGTTPQNPEAASSARVADDGRQHKDSADFESDDEETPSVFLGPLVSRTAAPLGPVLATSTDDPTPSTDRASRTDRDSVDAFAADLDVDLMLGIKLRSEGRSAGDLAENSGGHASAMMTIRGPGGAPVVVSGLRQDDSQQDADALAANLQRQAEEGALLAEALEAPTTSDDAARKGEIARAGLATRAVGFLIGLGLASGPLYPDLVAFARKKLVRRAHLRRPGLRKPKGR</sequence>
<dbReference type="Proteomes" id="UP001216907">
    <property type="component" value="Unassembled WGS sequence"/>
</dbReference>
<feature type="region of interest" description="Disordered" evidence="1">
    <location>
        <begin position="403"/>
        <end position="425"/>
    </location>
</feature>
<feature type="compositionally biased region" description="Low complexity" evidence="1">
    <location>
        <begin position="139"/>
        <end position="149"/>
    </location>
</feature>
<feature type="compositionally biased region" description="Low complexity" evidence="1">
    <location>
        <begin position="408"/>
        <end position="418"/>
    </location>
</feature>
<name>A0ABT6FDU0_9BACT</name>
<evidence type="ECO:0000313" key="2">
    <source>
        <dbReference type="EMBL" id="MDG3005666.1"/>
    </source>
</evidence>
<comment type="caution">
    <text evidence="2">The sequence shown here is derived from an EMBL/GenBank/DDBJ whole genome shotgun (WGS) entry which is preliminary data.</text>
</comment>
<feature type="region of interest" description="Disordered" evidence="1">
    <location>
        <begin position="39"/>
        <end position="85"/>
    </location>
</feature>